<dbReference type="EMBL" id="SMLW01000677">
    <property type="protein sequence ID" value="MTI29015.1"/>
    <property type="molecule type" value="Genomic_DNA"/>
</dbReference>
<dbReference type="RefSeq" id="WP_155177103.1">
    <property type="nucleotide sequence ID" value="NZ_BAAAFL010000012.1"/>
</dbReference>
<keyword evidence="2" id="KW-0732">Signal</keyword>
<organism evidence="3 4">
    <name type="scientific">Fulvivirga kasyanovii</name>
    <dbReference type="NCBI Taxonomy" id="396812"/>
    <lineage>
        <taxon>Bacteria</taxon>
        <taxon>Pseudomonadati</taxon>
        <taxon>Bacteroidota</taxon>
        <taxon>Cytophagia</taxon>
        <taxon>Cytophagales</taxon>
        <taxon>Fulvivirgaceae</taxon>
        <taxon>Fulvivirga</taxon>
    </lineage>
</organism>
<feature type="signal peptide" evidence="2">
    <location>
        <begin position="1"/>
        <end position="21"/>
    </location>
</feature>
<evidence type="ECO:0000313" key="3">
    <source>
        <dbReference type="EMBL" id="MTI29015.1"/>
    </source>
</evidence>
<keyword evidence="4" id="KW-1185">Reference proteome</keyword>
<evidence type="ECO:0008006" key="5">
    <source>
        <dbReference type="Google" id="ProtNLM"/>
    </source>
</evidence>
<gene>
    <name evidence="3" type="ORF">E1163_28900</name>
</gene>
<evidence type="ECO:0000256" key="1">
    <source>
        <dbReference type="SAM" id="MobiDB-lite"/>
    </source>
</evidence>
<feature type="region of interest" description="Disordered" evidence="1">
    <location>
        <begin position="179"/>
        <end position="201"/>
    </location>
</feature>
<feature type="chain" id="PRO_5046914503" description="Type 1 periplasmic binding fold superfamily protein" evidence="2">
    <location>
        <begin position="22"/>
        <end position="201"/>
    </location>
</feature>
<reference evidence="3 4" key="1">
    <citation type="submission" date="2019-02" db="EMBL/GenBank/DDBJ databases">
        <authorList>
            <person name="Goldberg S.R."/>
            <person name="Haltli B.A."/>
            <person name="Correa H."/>
            <person name="Russell K.G."/>
        </authorList>
    </citation>
    <scope>NUCLEOTIDE SEQUENCE [LARGE SCALE GENOMIC DNA]</scope>
    <source>
        <strain evidence="3 4">JCM 16186</strain>
    </source>
</reference>
<evidence type="ECO:0000256" key="2">
    <source>
        <dbReference type="SAM" id="SignalP"/>
    </source>
</evidence>
<accession>A0ABW9S0M8</accession>
<proteinExistence type="predicted"/>
<dbReference type="PROSITE" id="PS51257">
    <property type="entry name" value="PROKAR_LIPOPROTEIN"/>
    <property type="match status" value="1"/>
</dbReference>
<evidence type="ECO:0000313" key="4">
    <source>
        <dbReference type="Proteomes" id="UP000798808"/>
    </source>
</evidence>
<comment type="caution">
    <text evidence="3">The sequence shown here is derived from an EMBL/GenBank/DDBJ whole genome shotgun (WGS) entry which is preliminary data.</text>
</comment>
<sequence>MTILKSNFLALLLLATMGFMASCSDDDDAPEAENEEEVINEVTLTFTPAAGGTPLSFTYNDPDGEGTAPAEQDDIVLAANTIYSMSITFKNTVGDSNEDITEEVEEEGHEHQIFFGWTGALFSSPTGLGNIGAGNQDNPVNYQDTDLEGLPIGLETVWETDEPTSGTFQILLKHQPDIKTATSSSEDGESDVDLEWNIKIQ</sequence>
<dbReference type="Proteomes" id="UP000798808">
    <property type="component" value="Unassembled WGS sequence"/>
</dbReference>
<name>A0ABW9S0M8_9BACT</name>
<protein>
    <recommendedName>
        <fullName evidence="5">Type 1 periplasmic binding fold superfamily protein</fullName>
    </recommendedName>
</protein>